<keyword evidence="3" id="KW-0378">Hydrolase</keyword>
<dbReference type="Pfam" id="PF04548">
    <property type="entry name" value="AIG1"/>
    <property type="match status" value="1"/>
</dbReference>
<dbReference type="Gene3D" id="3.40.50.300">
    <property type="entry name" value="P-loop containing nucleotide triphosphate hydrolases"/>
    <property type="match status" value="1"/>
</dbReference>
<accession>A0A165U0B2</accession>
<evidence type="ECO:0000313" key="3">
    <source>
        <dbReference type="EMBL" id="KZT74206.1"/>
    </source>
</evidence>
<evidence type="ECO:0000259" key="2">
    <source>
        <dbReference type="Pfam" id="PF04548"/>
    </source>
</evidence>
<dbReference type="InterPro" id="IPR006703">
    <property type="entry name" value="G_AIG1"/>
</dbReference>
<dbReference type="EMBL" id="KV429034">
    <property type="protein sequence ID" value="KZT74206.1"/>
    <property type="molecule type" value="Genomic_DNA"/>
</dbReference>
<dbReference type="GO" id="GO:0005525">
    <property type="term" value="F:GTP binding"/>
    <property type="evidence" value="ECO:0007669"/>
    <property type="project" value="InterPro"/>
</dbReference>
<dbReference type="AlphaFoldDB" id="A0A165U0B2"/>
<dbReference type="OrthoDB" id="8954335at2759"/>
<keyword evidence="1" id="KW-0547">Nucleotide-binding</keyword>
<dbReference type="Proteomes" id="UP000076727">
    <property type="component" value="Unassembled WGS sequence"/>
</dbReference>
<keyword evidence="4" id="KW-1185">Reference proteome</keyword>
<sequence>MFRRSSLTGIFAAVRSLFSKGGDCMYILVMGRTGTGKSSFVNTATGSHLPVGSTLSSQTQSIQLSRPVQIDSKRVILIDTPGLDDTSKSTEEVIRMVSTYLARLRKRGITPQGTIYLHRISDNRMGQVALQSLVAFREMCAQEALTDIVIVLNMWEDVSHDMRETRRRALCGRETYFKPLLDAGAVTFHHDRTASSAHAVIQHLTRRAPQTASIGRTNACRHAAKTRTSAQTAPIFKVSLYAASYADEDEPRQRLLEYAKAADPGYIEWPKL</sequence>
<organism evidence="3 4">
    <name type="scientific">Daedalea quercina L-15889</name>
    <dbReference type="NCBI Taxonomy" id="1314783"/>
    <lineage>
        <taxon>Eukaryota</taxon>
        <taxon>Fungi</taxon>
        <taxon>Dikarya</taxon>
        <taxon>Basidiomycota</taxon>
        <taxon>Agaricomycotina</taxon>
        <taxon>Agaricomycetes</taxon>
        <taxon>Polyporales</taxon>
        <taxon>Fomitopsis</taxon>
    </lineage>
</organism>
<dbReference type="CDD" id="cd00882">
    <property type="entry name" value="Ras_like_GTPase"/>
    <property type="match status" value="1"/>
</dbReference>
<evidence type="ECO:0000313" key="4">
    <source>
        <dbReference type="Proteomes" id="UP000076727"/>
    </source>
</evidence>
<reference evidence="3 4" key="1">
    <citation type="journal article" date="2016" name="Mol. Biol. Evol.">
        <title>Comparative Genomics of Early-Diverging Mushroom-Forming Fungi Provides Insights into the Origins of Lignocellulose Decay Capabilities.</title>
        <authorList>
            <person name="Nagy L.G."/>
            <person name="Riley R."/>
            <person name="Tritt A."/>
            <person name="Adam C."/>
            <person name="Daum C."/>
            <person name="Floudas D."/>
            <person name="Sun H."/>
            <person name="Yadav J.S."/>
            <person name="Pangilinan J."/>
            <person name="Larsson K.H."/>
            <person name="Matsuura K."/>
            <person name="Barry K."/>
            <person name="Labutti K."/>
            <person name="Kuo R."/>
            <person name="Ohm R.A."/>
            <person name="Bhattacharya S.S."/>
            <person name="Shirouzu T."/>
            <person name="Yoshinaga Y."/>
            <person name="Martin F.M."/>
            <person name="Grigoriev I.V."/>
            <person name="Hibbett D.S."/>
        </authorList>
    </citation>
    <scope>NUCLEOTIDE SEQUENCE [LARGE SCALE GENOMIC DNA]</scope>
    <source>
        <strain evidence="3 4">L-15889</strain>
    </source>
</reference>
<dbReference type="GO" id="GO:0016787">
    <property type="term" value="F:hydrolase activity"/>
    <property type="evidence" value="ECO:0007669"/>
    <property type="project" value="UniProtKB-KW"/>
</dbReference>
<dbReference type="SUPFAM" id="SSF52540">
    <property type="entry name" value="P-loop containing nucleoside triphosphate hydrolases"/>
    <property type="match status" value="1"/>
</dbReference>
<evidence type="ECO:0000256" key="1">
    <source>
        <dbReference type="ARBA" id="ARBA00022741"/>
    </source>
</evidence>
<proteinExistence type="predicted"/>
<feature type="domain" description="AIG1-type G" evidence="2">
    <location>
        <begin position="27"/>
        <end position="157"/>
    </location>
</feature>
<gene>
    <name evidence="3" type="ORF">DAEQUDRAFT_761638</name>
</gene>
<dbReference type="InterPro" id="IPR027417">
    <property type="entry name" value="P-loop_NTPase"/>
</dbReference>
<protein>
    <submittedName>
        <fullName evidence="3">p-loop containing nucleoside triphosphate hydrolase protein</fullName>
    </submittedName>
</protein>
<name>A0A165U0B2_9APHY</name>